<gene>
    <name evidence="2" type="ORF">H9830_06660</name>
</gene>
<dbReference type="EMBL" id="DXDC01000196">
    <property type="protein sequence ID" value="HIY65942.1"/>
    <property type="molecule type" value="Genomic_DNA"/>
</dbReference>
<dbReference type="Proteomes" id="UP000824005">
    <property type="component" value="Unassembled WGS sequence"/>
</dbReference>
<proteinExistence type="predicted"/>
<evidence type="ECO:0000313" key="2">
    <source>
        <dbReference type="EMBL" id="HIY65942.1"/>
    </source>
</evidence>
<feature type="region of interest" description="Disordered" evidence="1">
    <location>
        <begin position="1"/>
        <end position="20"/>
    </location>
</feature>
<name>A0A9D2C963_9MICO</name>
<accession>A0A9D2C963</accession>
<reference evidence="2" key="2">
    <citation type="submission" date="2021-04" db="EMBL/GenBank/DDBJ databases">
        <authorList>
            <person name="Gilroy R."/>
        </authorList>
    </citation>
    <scope>NUCLEOTIDE SEQUENCE</scope>
    <source>
        <strain evidence="2">ChiGjej1B1-98</strain>
    </source>
</reference>
<protein>
    <submittedName>
        <fullName evidence="2">Uncharacterized protein</fullName>
    </submittedName>
</protein>
<evidence type="ECO:0000313" key="3">
    <source>
        <dbReference type="Proteomes" id="UP000824005"/>
    </source>
</evidence>
<evidence type="ECO:0000256" key="1">
    <source>
        <dbReference type="SAM" id="MobiDB-lite"/>
    </source>
</evidence>
<dbReference type="AlphaFoldDB" id="A0A9D2C963"/>
<sequence>MNTAGRGMNDEEILPDPEATIEGRTSESLEDALVDELDIIAEQPLEDRAASFSRIHDRLQAELNGQ</sequence>
<reference evidence="2" key="1">
    <citation type="journal article" date="2021" name="PeerJ">
        <title>Extensive microbial diversity within the chicken gut microbiome revealed by metagenomics and culture.</title>
        <authorList>
            <person name="Gilroy R."/>
            <person name="Ravi A."/>
            <person name="Getino M."/>
            <person name="Pursley I."/>
            <person name="Horton D.L."/>
            <person name="Alikhan N.F."/>
            <person name="Baker D."/>
            <person name="Gharbi K."/>
            <person name="Hall N."/>
            <person name="Watson M."/>
            <person name="Adriaenssens E.M."/>
            <person name="Foster-Nyarko E."/>
            <person name="Jarju S."/>
            <person name="Secka A."/>
            <person name="Antonio M."/>
            <person name="Oren A."/>
            <person name="Chaudhuri R.R."/>
            <person name="La Ragione R."/>
            <person name="Hildebrand F."/>
            <person name="Pallen M.J."/>
        </authorList>
    </citation>
    <scope>NUCLEOTIDE SEQUENCE</scope>
    <source>
        <strain evidence="2">ChiGjej1B1-98</strain>
    </source>
</reference>
<organism evidence="2 3">
    <name type="scientific">Candidatus Agrococcus pullicola</name>
    <dbReference type="NCBI Taxonomy" id="2838429"/>
    <lineage>
        <taxon>Bacteria</taxon>
        <taxon>Bacillati</taxon>
        <taxon>Actinomycetota</taxon>
        <taxon>Actinomycetes</taxon>
        <taxon>Micrococcales</taxon>
        <taxon>Microbacteriaceae</taxon>
        <taxon>Agrococcus</taxon>
    </lineage>
</organism>
<comment type="caution">
    <text evidence="2">The sequence shown here is derived from an EMBL/GenBank/DDBJ whole genome shotgun (WGS) entry which is preliminary data.</text>
</comment>